<dbReference type="EnsemblMetazoa" id="ENSAATROPT000025">
    <property type="protein sequence ID" value="ENSAATROPP000023"/>
    <property type="gene ID" value="ENSAATROPG000019"/>
</dbReference>
<organism evidence="1 2">
    <name type="scientific">Anopheles atroparvus</name>
    <name type="common">European mosquito</name>
    <dbReference type="NCBI Taxonomy" id="41427"/>
    <lineage>
        <taxon>Eukaryota</taxon>
        <taxon>Metazoa</taxon>
        <taxon>Ecdysozoa</taxon>
        <taxon>Arthropoda</taxon>
        <taxon>Hexapoda</taxon>
        <taxon>Insecta</taxon>
        <taxon>Pterygota</taxon>
        <taxon>Neoptera</taxon>
        <taxon>Endopterygota</taxon>
        <taxon>Diptera</taxon>
        <taxon>Nematocera</taxon>
        <taxon>Culicoidea</taxon>
        <taxon>Culicidae</taxon>
        <taxon>Anophelinae</taxon>
        <taxon>Anopheles</taxon>
    </lineage>
</organism>
<sequence>DAGWSVASPWHVPIGSVLDSLLGLAGVSVQQFLKRNSFEKSTKVFVNLRHTQNCENEVKVPFSLQRWWKSFKKRKRLWRTKSESSENTKGRRKQPLLCAHPETISVVALSS</sequence>
<reference evidence="1" key="1">
    <citation type="submission" date="2024-04" db="UniProtKB">
        <authorList>
            <consortium name="EnsemblMetazoa"/>
        </authorList>
    </citation>
    <scope>IDENTIFICATION</scope>
    <source>
        <strain evidence="1">EBRO</strain>
    </source>
</reference>
<proteinExistence type="predicted"/>
<name>A0AAG5CN58_ANOAO</name>
<protein>
    <submittedName>
        <fullName evidence="1">Uncharacterized protein</fullName>
    </submittedName>
</protein>
<keyword evidence="2" id="KW-1185">Reference proteome</keyword>
<evidence type="ECO:0000313" key="2">
    <source>
        <dbReference type="Proteomes" id="UP000075880"/>
    </source>
</evidence>
<dbReference type="AlphaFoldDB" id="A0AAG5CN58"/>
<accession>A0AAG5CN58</accession>
<dbReference type="Proteomes" id="UP000075880">
    <property type="component" value="Unassembled WGS sequence"/>
</dbReference>
<evidence type="ECO:0000313" key="1">
    <source>
        <dbReference type="EnsemblMetazoa" id="ENSAATROPP000023"/>
    </source>
</evidence>